<dbReference type="Proteomes" id="UP000242949">
    <property type="component" value="Unassembled WGS sequence"/>
</dbReference>
<sequence length="75" mass="8552">MDGEDVQIVTIKDAMSGNVSYTQPVVIHQSSKMKITVVPFYIDRSTGKELSVKILTKKKDTHLWIGFCLKKNRRV</sequence>
<organism evidence="1 2">
    <name type="scientific">Pelagirhabdus alkalitolerans</name>
    <dbReference type="NCBI Taxonomy" id="1612202"/>
    <lineage>
        <taxon>Bacteria</taxon>
        <taxon>Bacillati</taxon>
        <taxon>Bacillota</taxon>
        <taxon>Bacilli</taxon>
        <taxon>Bacillales</taxon>
        <taxon>Bacillaceae</taxon>
        <taxon>Pelagirhabdus</taxon>
    </lineage>
</organism>
<accession>A0A1G6GRD3</accession>
<dbReference type="EMBL" id="FMYI01000001">
    <property type="protein sequence ID" value="SDB84602.1"/>
    <property type="molecule type" value="Genomic_DNA"/>
</dbReference>
<dbReference type="RefSeq" id="WP_090792544.1">
    <property type="nucleotide sequence ID" value="NZ_FMYI01000001.1"/>
</dbReference>
<gene>
    <name evidence="1" type="ORF">SAMN05421734_101436</name>
</gene>
<proteinExistence type="predicted"/>
<name>A0A1G6GRD3_9BACI</name>
<reference evidence="2" key="1">
    <citation type="submission" date="2016-09" db="EMBL/GenBank/DDBJ databases">
        <authorList>
            <person name="Varghese N."/>
            <person name="Submissions S."/>
        </authorList>
    </citation>
    <scope>NUCLEOTIDE SEQUENCE [LARGE SCALE GENOMIC DNA]</scope>
    <source>
        <strain evidence="2">S5</strain>
    </source>
</reference>
<keyword evidence="2" id="KW-1185">Reference proteome</keyword>
<evidence type="ECO:0000313" key="2">
    <source>
        <dbReference type="Proteomes" id="UP000242949"/>
    </source>
</evidence>
<dbReference type="AlphaFoldDB" id="A0A1G6GRD3"/>
<dbReference type="STRING" id="1612202.SAMN05421734_101436"/>
<protein>
    <submittedName>
        <fullName evidence="1">Uncharacterized protein</fullName>
    </submittedName>
</protein>
<evidence type="ECO:0000313" key="1">
    <source>
        <dbReference type="EMBL" id="SDB84602.1"/>
    </source>
</evidence>